<dbReference type="GO" id="GO:0004789">
    <property type="term" value="F:thiamine-phosphate diphosphorylase activity"/>
    <property type="evidence" value="ECO:0007669"/>
    <property type="project" value="UniProtKB-UniRule"/>
</dbReference>
<evidence type="ECO:0000313" key="14">
    <source>
        <dbReference type="Proteomes" id="UP000029392"/>
    </source>
</evidence>
<dbReference type="OrthoDB" id="9789949at2"/>
<comment type="similarity">
    <text evidence="9 10">Belongs to the thiamine-phosphate synthase family.</text>
</comment>
<keyword evidence="4 9" id="KW-0460">Magnesium</keyword>
<keyword evidence="2 9" id="KW-0808">Transferase</keyword>
<dbReference type="EC" id="2.5.1.3" evidence="9"/>
<name>A0A091B255_9GAMM</name>
<evidence type="ECO:0000259" key="12">
    <source>
        <dbReference type="Pfam" id="PF02581"/>
    </source>
</evidence>
<dbReference type="InterPro" id="IPR013785">
    <property type="entry name" value="Aldolase_TIM"/>
</dbReference>
<comment type="catalytic activity">
    <reaction evidence="8 9 10">
        <text>2-[(2R,5Z)-2-carboxy-4-methylthiazol-5(2H)-ylidene]ethyl phosphate + 4-amino-2-methyl-5-(diphosphooxymethyl)pyrimidine + 2 H(+) = thiamine phosphate + CO2 + diphosphate</text>
        <dbReference type="Rhea" id="RHEA:47844"/>
        <dbReference type="ChEBI" id="CHEBI:15378"/>
        <dbReference type="ChEBI" id="CHEBI:16526"/>
        <dbReference type="ChEBI" id="CHEBI:33019"/>
        <dbReference type="ChEBI" id="CHEBI:37575"/>
        <dbReference type="ChEBI" id="CHEBI:57841"/>
        <dbReference type="ChEBI" id="CHEBI:62899"/>
        <dbReference type="EC" id="2.5.1.3"/>
    </reaction>
</comment>
<feature type="domain" description="Thiamine phosphate synthase/TenI" evidence="12">
    <location>
        <begin position="12"/>
        <end position="189"/>
    </location>
</feature>
<reference evidence="13 14" key="1">
    <citation type="submission" date="2013-09" db="EMBL/GenBank/DDBJ databases">
        <title>Genome sequencing of Arenimonas malthae.</title>
        <authorList>
            <person name="Chen F."/>
            <person name="Wang G."/>
        </authorList>
    </citation>
    <scope>NUCLEOTIDE SEQUENCE [LARGE SCALE GENOMIC DNA]</scope>
    <source>
        <strain evidence="13 14">CC-JY-1</strain>
    </source>
</reference>
<evidence type="ECO:0000256" key="5">
    <source>
        <dbReference type="ARBA" id="ARBA00022977"/>
    </source>
</evidence>
<dbReference type="InterPro" id="IPR036206">
    <property type="entry name" value="ThiamineP_synth_sf"/>
</dbReference>
<dbReference type="EMBL" id="AVCH01000179">
    <property type="protein sequence ID" value="KFN45652.1"/>
    <property type="molecule type" value="Genomic_DNA"/>
</dbReference>
<proteinExistence type="inferred from homology"/>
<evidence type="ECO:0000256" key="11">
    <source>
        <dbReference type="RuleBase" id="RU004253"/>
    </source>
</evidence>
<evidence type="ECO:0000256" key="7">
    <source>
        <dbReference type="ARBA" id="ARBA00047851"/>
    </source>
</evidence>
<evidence type="ECO:0000256" key="2">
    <source>
        <dbReference type="ARBA" id="ARBA00022679"/>
    </source>
</evidence>
<comment type="catalytic activity">
    <reaction evidence="6 9 10">
        <text>4-methyl-5-(2-phosphooxyethyl)-thiazole + 4-amino-2-methyl-5-(diphosphooxymethyl)pyrimidine + H(+) = thiamine phosphate + diphosphate</text>
        <dbReference type="Rhea" id="RHEA:22328"/>
        <dbReference type="ChEBI" id="CHEBI:15378"/>
        <dbReference type="ChEBI" id="CHEBI:33019"/>
        <dbReference type="ChEBI" id="CHEBI:37575"/>
        <dbReference type="ChEBI" id="CHEBI:57841"/>
        <dbReference type="ChEBI" id="CHEBI:58296"/>
        <dbReference type="EC" id="2.5.1.3"/>
    </reaction>
</comment>
<evidence type="ECO:0000256" key="10">
    <source>
        <dbReference type="RuleBase" id="RU003826"/>
    </source>
</evidence>
<dbReference type="Pfam" id="PF02581">
    <property type="entry name" value="TMP-TENI"/>
    <property type="match status" value="1"/>
</dbReference>
<accession>A0A091B255</accession>
<dbReference type="SUPFAM" id="SSF51391">
    <property type="entry name" value="Thiamin phosphate synthase"/>
    <property type="match status" value="1"/>
</dbReference>
<gene>
    <name evidence="9" type="primary">thiE</name>
    <name evidence="13" type="ORF">N790_09680</name>
</gene>
<dbReference type="AlphaFoldDB" id="A0A091B255"/>
<dbReference type="eggNOG" id="COG0352">
    <property type="taxonomic scope" value="Bacteria"/>
</dbReference>
<dbReference type="CDD" id="cd00564">
    <property type="entry name" value="TMP_TenI"/>
    <property type="match status" value="1"/>
</dbReference>
<feature type="binding site" evidence="9">
    <location>
        <position position="141"/>
    </location>
    <ligand>
        <name>4-amino-2-methyl-5-(diphosphooxymethyl)pyrimidine</name>
        <dbReference type="ChEBI" id="CHEBI:57841"/>
    </ligand>
</feature>
<dbReference type="NCBIfam" id="TIGR00693">
    <property type="entry name" value="thiE"/>
    <property type="match status" value="1"/>
</dbReference>
<evidence type="ECO:0000256" key="4">
    <source>
        <dbReference type="ARBA" id="ARBA00022842"/>
    </source>
</evidence>
<evidence type="ECO:0000256" key="6">
    <source>
        <dbReference type="ARBA" id="ARBA00047334"/>
    </source>
</evidence>
<dbReference type="PATRIC" id="fig|1384054.3.peg.2046"/>
<comment type="catalytic activity">
    <reaction evidence="7 9 10">
        <text>2-(2-carboxy-4-methylthiazol-5-yl)ethyl phosphate + 4-amino-2-methyl-5-(diphosphooxymethyl)pyrimidine + 2 H(+) = thiamine phosphate + CO2 + diphosphate</text>
        <dbReference type="Rhea" id="RHEA:47848"/>
        <dbReference type="ChEBI" id="CHEBI:15378"/>
        <dbReference type="ChEBI" id="CHEBI:16526"/>
        <dbReference type="ChEBI" id="CHEBI:33019"/>
        <dbReference type="ChEBI" id="CHEBI:37575"/>
        <dbReference type="ChEBI" id="CHEBI:57841"/>
        <dbReference type="ChEBI" id="CHEBI:62890"/>
        <dbReference type="EC" id="2.5.1.3"/>
    </reaction>
</comment>
<evidence type="ECO:0000313" key="13">
    <source>
        <dbReference type="EMBL" id="KFN45652.1"/>
    </source>
</evidence>
<dbReference type="PANTHER" id="PTHR20857">
    <property type="entry name" value="THIAMINE-PHOSPHATE PYROPHOSPHORYLASE"/>
    <property type="match status" value="1"/>
</dbReference>
<dbReference type="GO" id="GO:0009228">
    <property type="term" value="P:thiamine biosynthetic process"/>
    <property type="evidence" value="ECO:0007669"/>
    <property type="project" value="UniProtKB-KW"/>
</dbReference>
<comment type="caution">
    <text evidence="13">The sequence shown here is derived from an EMBL/GenBank/DDBJ whole genome shotgun (WGS) entry which is preliminary data.</text>
</comment>
<evidence type="ECO:0000256" key="1">
    <source>
        <dbReference type="ARBA" id="ARBA00005165"/>
    </source>
</evidence>
<sequence length="211" mass="21728">MNAPITWPLRGLYLITPDETDTARLLARLRPALAGGPALLQYRNKAAGPALRREQARAVLALCREAGIPLVVNDDWRLALEIGAEGAHLGGDDGDLAEARAAAPGLRLGASCYDDLARAQAAAVAGADYLAFGAFFPSGTKPLARRAHPGLLRDSAGLGLPRVAIGGITPDNAPGLVAAGADFLAVIAGVFAADDPAAAVRAYHRAFDPLP</sequence>
<protein>
    <recommendedName>
        <fullName evidence="9">Thiamine-phosphate synthase</fullName>
        <shortName evidence="9">TP synthase</shortName>
        <shortName evidence="9">TPS</shortName>
        <ecNumber evidence="9">2.5.1.3</ecNumber>
    </recommendedName>
    <alternativeName>
        <fullName evidence="9">Thiamine-phosphate pyrophosphorylase</fullName>
        <shortName evidence="9">TMP pyrophosphorylase</shortName>
        <shortName evidence="9">TMP-PPase</shortName>
    </alternativeName>
</protein>
<feature type="binding site" evidence="9">
    <location>
        <position position="111"/>
    </location>
    <ligand>
        <name>4-amino-2-methyl-5-(diphosphooxymethyl)pyrimidine</name>
        <dbReference type="ChEBI" id="CHEBI:57841"/>
    </ligand>
</feature>
<feature type="binding site" evidence="9">
    <location>
        <begin position="41"/>
        <end position="45"/>
    </location>
    <ligand>
        <name>4-amino-2-methyl-5-(diphosphooxymethyl)pyrimidine</name>
        <dbReference type="ChEBI" id="CHEBI:57841"/>
    </ligand>
</feature>
<dbReference type="HAMAP" id="MF_00097">
    <property type="entry name" value="TMP_synthase"/>
    <property type="match status" value="1"/>
</dbReference>
<dbReference type="UniPathway" id="UPA00060">
    <property type="reaction ID" value="UER00141"/>
</dbReference>
<comment type="function">
    <text evidence="9">Condenses 4-methyl-5-(beta-hydroxyethyl)thiazole monophosphate (THZ-P) and 2-methyl-4-amino-5-hydroxymethyl pyrimidine pyrophosphate (HMP-PP) to form thiamine monophosphate (TMP).</text>
</comment>
<dbReference type="RefSeq" id="WP_043804122.1">
    <property type="nucleotide sequence ID" value="NZ_AVCH01000179.1"/>
</dbReference>
<dbReference type="InterPro" id="IPR034291">
    <property type="entry name" value="TMP_synthase"/>
</dbReference>
<dbReference type="PANTHER" id="PTHR20857:SF15">
    <property type="entry name" value="THIAMINE-PHOSPHATE SYNTHASE"/>
    <property type="match status" value="1"/>
</dbReference>
<organism evidence="13 14">
    <name type="scientific">Arenimonas malthae CC-JY-1</name>
    <dbReference type="NCBI Taxonomy" id="1384054"/>
    <lineage>
        <taxon>Bacteria</taxon>
        <taxon>Pseudomonadati</taxon>
        <taxon>Pseudomonadota</taxon>
        <taxon>Gammaproteobacteria</taxon>
        <taxon>Lysobacterales</taxon>
        <taxon>Lysobacteraceae</taxon>
        <taxon>Arenimonas</taxon>
    </lineage>
</organism>
<comment type="pathway">
    <text evidence="1 9 11">Cofactor biosynthesis; thiamine diphosphate biosynthesis; thiamine phosphate from 4-amino-2-methyl-5-diphosphomethylpyrimidine and 4-methyl-5-(2-phosphoethyl)-thiazole: step 1/1.</text>
</comment>
<dbReference type="Proteomes" id="UP000029392">
    <property type="component" value="Unassembled WGS sequence"/>
</dbReference>
<dbReference type="Gene3D" id="3.20.20.70">
    <property type="entry name" value="Aldolase class I"/>
    <property type="match status" value="1"/>
</dbReference>
<feature type="binding site" evidence="9">
    <location>
        <position position="167"/>
    </location>
    <ligand>
        <name>2-[(2R,5Z)-2-carboxy-4-methylthiazol-5(2H)-ylidene]ethyl phosphate</name>
        <dbReference type="ChEBI" id="CHEBI:62899"/>
    </ligand>
</feature>
<dbReference type="STRING" id="1384054.N790_09680"/>
<dbReference type="GO" id="GO:0000287">
    <property type="term" value="F:magnesium ion binding"/>
    <property type="evidence" value="ECO:0007669"/>
    <property type="project" value="UniProtKB-UniRule"/>
</dbReference>
<dbReference type="GO" id="GO:0009229">
    <property type="term" value="P:thiamine diphosphate biosynthetic process"/>
    <property type="evidence" value="ECO:0007669"/>
    <property type="project" value="UniProtKB-UniRule"/>
</dbReference>
<feature type="binding site" evidence="9">
    <location>
        <position position="93"/>
    </location>
    <ligand>
        <name>Mg(2+)</name>
        <dbReference type="ChEBI" id="CHEBI:18420"/>
    </ligand>
</feature>
<dbReference type="GO" id="GO:0005737">
    <property type="term" value="C:cytoplasm"/>
    <property type="evidence" value="ECO:0007669"/>
    <property type="project" value="TreeGrafter"/>
</dbReference>
<feature type="binding site" evidence="9">
    <location>
        <begin position="138"/>
        <end position="140"/>
    </location>
    <ligand>
        <name>2-[(2R,5Z)-2-carboxy-4-methylthiazol-5(2H)-ylidene]ethyl phosphate</name>
        <dbReference type="ChEBI" id="CHEBI:62899"/>
    </ligand>
</feature>
<feature type="binding site" evidence="9">
    <location>
        <position position="74"/>
    </location>
    <ligand>
        <name>Mg(2+)</name>
        <dbReference type="ChEBI" id="CHEBI:18420"/>
    </ligand>
</feature>
<comment type="cofactor">
    <cofactor evidence="9">
        <name>Mg(2+)</name>
        <dbReference type="ChEBI" id="CHEBI:18420"/>
    </cofactor>
    <text evidence="9">Binds 1 Mg(2+) ion per subunit.</text>
</comment>
<feature type="binding site" evidence="9">
    <location>
        <position position="73"/>
    </location>
    <ligand>
        <name>4-amino-2-methyl-5-(diphosphooxymethyl)pyrimidine</name>
        <dbReference type="ChEBI" id="CHEBI:57841"/>
    </ligand>
</feature>
<comment type="caution">
    <text evidence="9">Lacks conserved residue(s) required for the propagation of feature annotation.</text>
</comment>
<keyword evidence="14" id="KW-1185">Reference proteome</keyword>
<keyword evidence="3 9" id="KW-0479">Metal-binding</keyword>
<evidence type="ECO:0000256" key="9">
    <source>
        <dbReference type="HAMAP-Rule" id="MF_00097"/>
    </source>
</evidence>
<evidence type="ECO:0000256" key="3">
    <source>
        <dbReference type="ARBA" id="ARBA00022723"/>
    </source>
</evidence>
<evidence type="ECO:0000256" key="8">
    <source>
        <dbReference type="ARBA" id="ARBA00047883"/>
    </source>
</evidence>
<keyword evidence="5 9" id="KW-0784">Thiamine biosynthesis</keyword>
<dbReference type="InterPro" id="IPR022998">
    <property type="entry name" value="ThiamineP_synth_TenI"/>
</dbReference>